<name>A0A4D6NNI3_VIGUN</name>
<evidence type="ECO:0000313" key="2">
    <source>
        <dbReference type="EMBL" id="QCE14501.1"/>
    </source>
</evidence>
<dbReference type="AlphaFoldDB" id="A0A4D6NNI3"/>
<sequence length="235" mass="25852">MGFPVTCYPTTSSSFLELTGSSRPAMAPPDLSPLLLKDVRVTTSMHHTPDTILNNRPELRQKICTLSTTSHKRESATLKPIFFHCLIEAKKSSLGWIQRMLALVVDISAHSRAAHPRAKCYKCYNISNPPHTSYAMKPRASLAQATSSRLGKTVNKGPCEAHGFSLKRAATRLGESTPRPKASSPPERELERELESVSARRDRVAWARTSGLTTVHPATAIQSHPNCNTRSSNIL</sequence>
<dbReference type="EMBL" id="CP039355">
    <property type="protein sequence ID" value="QCE14501.1"/>
    <property type="molecule type" value="Genomic_DNA"/>
</dbReference>
<gene>
    <name evidence="2" type="ORF">DEO72_LG11g1502</name>
</gene>
<accession>A0A4D6NNI3</accession>
<dbReference type="Proteomes" id="UP000501690">
    <property type="component" value="Linkage Group LG11"/>
</dbReference>
<feature type="region of interest" description="Disordered" evidence="1">
    <location>
        <begin position="169"/>
        <end position="201"/>
    </location>
</feature>
<feature type="compositionally biased region" description="Basic and acidic residues" evidence="1">
    <location>
        <begin position="186"/>
        <end position="201"/>
    </location>
</feature>
<organism evidence="2 3">
    <name type="scientific">Vigna unguiculata</name>
    <name type="common">Cowpea</name>
    <dbReference type="NCBI Taxonomy" id="3917"/>
    <lineage>
        <taxon>Eukaryota</taxon>
        <taxon>Viridiplantae</taxon>
        <taxon>Streptophyta</taxon>
        <taxon>Embryophyta</taxon>
        <taxon>Tracheophyta</taxon>
        <taxon>Spermatophyta</taxon>
        <taxon>Magnoliopsida</taxon>
        <taxon>eudicotyledons</taxon>
        <taxon>Gunneridae</taxon>
        <taxon>Pentapetalae</taxon>
        <taxon>rosids</taxon>
        <taxon>fabids</taxon>
        <taxon>Fabales</taxon>
        <taxon>Fabaceae</taxon>
        <taxon>Papilionoideae</taxon>
        <taxon>50 kb inversion clade</taxon>
        <taxon>NPAAA clade</taxon>
        <taxon>indigoferoid/millettioid clade</taxon>
        <taxon>Phaseoleae</taxon>
        <taxon>Vigna</taxon>
    </lineage>
</organism>
<proteinExistence type="predicted"/>
<keyword evidence="3" id="KW-1185">Reference proteome</keyword>
<evidence type="ECO:0000313" key="3">
    <source>
        <dbReference type="Proteomes" id="UP000501690"/>
    </source>
</evidence>
<protein>
    <submittedName>
        <fullName evidence="2">Uncharacterized protein</fullName>
    </submittedName>
</protein>
<evidence type="ECO:0000256" key="1">
    <source>
        <dbReference type="SAM" id="MobiDB-lite"/>
    </source>
</evidence>
<reference evidence="2 3" key="1">
    <citation type="submission" date="2019-04" db="EMBL/GenBank/DDBJ databases">
        <title>An improved genome assembly and genetic linkage map for asparagus bean, Vigna unguiculata ssp. sesquipedialis.</title>
        <authorList>
            <person name="Xia Q."/>
            <person name="Zhang R."/>
            <person name="Dong Y."/>
        </authorList>
    </citation>
    <scope>NUCLEOTIDE SEQUENCE [LARGE SCALE GENOMIC DNA]</scope>
    <source>
        <tissue evidence="2">Leaf</tissue>
    </source>
</reference>